<keyword evidence="1" id="KW-0812">Transmembrane</keyword>
<dbReference type="OrthoDB" id="5795156at2759"/>
<keyword evidence="3" id="KW-1185">Reference proteome</keyword>
<protein>
    <submittedName>
        <fullName evidence="2">Uncharacterized protein</fullName>
    </submittedName>
</protein>
<dbReference type="Proteomes" id="UP000053766">
    <property type="component" value="Unassembled WGS sequence"/>
</dbReference>
<evidence type="ECO:0000313" key="3">
    <source>
        <dbReference type="Proteomes" id="UP000053766"/>
    </source>
</evidence>
<reference evidence="3" key="2">
    <citation type="journal article" date="2016" name="Sci. Rep.">
        <title>Dictyocaulus viviparus genome, variome and transcriptome elucidate lungworm biology and support future intervention.</title>
        <authorList>
            <person name="McNulty S.N."/>
            <person name="Strube C."/>
            <person name="Rosa B.A."/>
            <person name="Martin J.C."/>
            <person name="Tyagi R."/>
            <person name="Choi Y.J."/>
            <person name="Wang Q."/>
            <person name="Hallsworth Pepin K."/>
            <person name="Zhang X."/>
            <person name="Ozersky P."/>
            <person name="Wilson R.K."/>
            <person name="Sternberg P.W."/>
            <person name="Gasser R.B."/>
            <person name="Mitreva M."/>
        </authorList>
    </citation>
    <scope>NUCLEOTIDE SEQUENCE [LARGE SCALE GENOMIC DNA]</scope>
    <source>
        <strain evidence="3">HannoverDv2000</strain>
    </source>
</reference>
<dbReference type="EMBL" id="KN716477">
    <property type="protein sequence ID" value="KJH44386.1"/>
    <property type="molecule type" value="Genomic_DNA"/>
</dbReference>
<feature type="transmembrane region" description="Helical" evidence="1">
    <location>
        <begin position="352"/>
        <end position="374"/>
    </location>
</feature>
<dbReference type="AlphaFoldDB" id="A0A0D8XPT6"/>
<feature type="non-terminal residue" evidence="2">
    <location>
        <position position="550"/>
    </location>
</feature>
<keyword evidence="1" id="KW-1133">Transmembrane helix</keyword>
<feature type="transmembrane region" description="Helical" evidence="1">
    <location>
        <begin position="386"/>
        <end position="406"/>
    </location>
</feature>
<organism evidence="2 3">
    <name type="scientific">Dictyocaulus viviparus</name>
    <name type="common">Bovine lungworm</name>
    <dbReference type="NCBI Taxonomy" id="29172"/>
    <lineage>
        <taxon>Eukaryota</taxon>
        <taxon>Metazoa</taxon>
        <taxon>Ecdysozoa</taxon>
        <taxon>Nematoda</taxon>
        <taxon>Chromadorea</taxon>
        <taxon>Rhabditida</taxon>
        <taxon>Rhabditina</taxon>
        <taxon>Rhabditomorpha</taxon>
        <taxon>Strongyloidea</taxon>
        <taxon>Metastrongylidae</taxon>
        <taxon>Dictyocaulus</taxon>
    </lineage>
</organism>
<accession>A0A0D8XPT6</accession>
<proteinExistence type="predicted"/>
<evidence type="ECO:0000256" key="1">
    <source>
        <dbReference type="SAM" id="Phobius"/>
    </source>
</evidence>
<name>A0A0D8XPT6_DICVI</name>
<evidence type="ECO:0000313" key="2">
    <source>
        <dbReference type="EMBL" id="KJH44386.1"/>
    </source>
</evidence>
<reference evidence="2 3" key="1">
    <citation type="submission" date="2013-11" db="EMBL/GenBank/DDBJ databases">
        <title>Draft genome of the bovine lungworm Dictyocaulus viviparus.</title>
        <authorList>
            <person name="Mitreva M."/>
        </authorList>
    </citation>
    <scope>NUCLEOTIDE SEQUENCE [LARGE SCALE GENOMIC DNA]</scope>
    <source>
        <strain evidence="2 3">HannoverDv2000</strain>
    </source>
</reference>
<keyword evidence="1" id="KW-0472">Membrane</keyword>
<gene>
    <name evidence="2" type="ORF">DICVIV_09574</name>
</gene>
<sequence>MLLDKCQTEKTIDSYGGINWREATANSTVQVPCEVFRIYDRRPYNSESDKQKVQRVCEWNRRFGRATWGRQKEMEKCKSQSSILTHLGMLGTFAFNANGVSTIHTVARFIKDLLQVPAFSTDPSSTAHFDQKIAEQAALVIDSILRIDFDSLQGNTSLAKYEIWSVLLEFTDRLPSPFTLVSPDFGLHLKAMQWVSDSDNFDTVLGTKCRVKLPTASADHVVRSICMANASLFDIVNSHNPVLSLKLDSSDSAYFTKMMVMLKPKDFVQNYTCVYFDTKRQFKFKEAGQRMGFVALTKTITDSFSDYVYLAVLVTHRLYMSFQENYFLSDDDPMKDVRVLLPTVTTNETLDFALLVHLFFVFMIHVAHLVMLIAPQVGEPFSLLPALNLILQFAIISVTATLYLVLTSIRAILMAHNRMKDVDEKFCTRPCSVVVLGICEFLLPYHSAKFLASNPCRYSAQISDENRNVIQHLTISKSTELFQYFGVNSSKRDTDVPVTKWKIRRPLVGVPNILAKRYFNKNEEVYECESPKQSFERIDWLLLANYLTPT</sequence>